<comment type="caution">
    <text evidence="1">The sequence shown here is derived from an EMBL/GenBank/DDBJ whole genome shotgun (WGS) entry which is preliminary data.</text>
</comment>
<evidence type="ECO:0000313" key="2">
    <source>
        <dbReference type="Proteomes" id="UP000186922"/>
    </source>
</evidence>
<protein>
    <submittedName>
        <fullName evidence="1">Uncharacterized protein</fullName>
    </submittedName>
</protein>
<dbReference type="AlphaFoldDB" id="A0A1D1UHY8"/>
<reference evidence="1 2" key="1">
    <citation type="journal article" date="2016" name="Nat. Commun.">
        <title>Extremotolerant tardigrade genome and improved radiotolerance of human cultured cells by tardigrade-unique protein.</title>
        <authorList>
            <person name="Hashimoto T."/>
            <person name="Horikawa D.D."/>
            <person name="Saito Y."/>
            <person name="Kuwahara H."/>
            <person name="Kozuka-Hata H."/>
            <person name="Shin-I T."/>
            <person name="Minakuchi Y."/>
            <person name="Ohishi K."/>
            <person name="Motoyama A."/>
            <person name="Aizu T."/>
            <person name="Enomoto A."/>
            <person name="Kondo K."/>
            <person name="Tanaka S."/>
            <person name="Hara Y."/>
            <person name="Koshikawa S."/>
            <person name="Sagara H."/>
            <person name="Miura T."/>
            <person name="Yokobori S."/>
            <person name="Miyagawa K."/>
            <person name="Suzuki Y."/>
            <person name="Kubo T."/>
            <person name="Oyama M."/>
            <person name="Kohara Y."/>
            <person name="Fujiyama A."/>
            <person name="Arakawa K."/>
            <person name="Katayama T."/>
            <person name="Toyoda A."/>
            <person name="Kunieda T."/>
        </authorList>
    </citation>
    <scope>NUCLEOTIDE SEQUENCE [LARGE SCALE GENOMIC DNA]</scope>
    <source>
        <strain evidence="1 2">YOKOZUNA-1</strain>
    </source>
</reference>
<name>A0A1D1UHY8_RAMVA</name>
<accession>A0A1D1UHY8</accession>
<keyword evidence="2" id="KW-1185">Reference proteome</keyword>
<sequence length="84" mass="9625">MTADVLKHLLLMYSRHALNVLQETNNHNEGVFVSYDVFVSLFRVFRSIIRGVHSRIGLFIAVDRIGSVGLEEGFTYVPYRIVNI</sequence>
<dbReference type="EMBL" id="BDGG01000001">
    <property type="protein sequence ID" value="GAU89306.1"/>
    <property type="molecule type" value="Genomic_DNA"/>
</dbReference>
<organism evidence="1 2">
    <name type="scientific">Ramazzottius varieornatus</name>
    <name type="common">Water bear</name>
    <name type="synonym">Tardigrade</name>
    <dbReference type="NCBI Taxonomy" id="947166"/>
    <lineage>
        <taxon>Eukaryota</taxon>
        <taxon>Metazoa</taxon>
        <taxon>Ecdysozoa</taxon>
        <taxon>Tardigrada</taxon>
        <taxon>Eutardigrada</taxon>
        <taxon>Parachela</taxon>
        <taxon>Hypsibioidea</taxon>
        <taxon>Ramazzottiidae</taxon>
        <taxon>Ramazzottius</taxon>
    </lineage>
</organism>
<evidence type="ECO:0000313" key="1">
    <source>
        <dbReference type="EMBL" id="GAU89306.1"/>
    </source>
</evidence>
<proteinExistence type="predicted"/>
<gene>
    <name evidence="1" type="primary">RvY_01872-1</name>
    <name evidence="1" type="synonym">RvY_01872.1</name>
    <name evidence="1" type="ORF">RvY_01872</name>
</gene>
<dbReference type="Proteomes" id="UP000186922">
    <property type="component" value="Unassembled WGS sequence"/>
</dbReference>